<sequence>MHVFLYGITGILSLIPIILLQIFLSKKESKIPGLILPTINFLFSLLYLLQAMTFLVGLVAFLLANIPTIIFLLIYLTHRRKK</sequence>
<keyword evidence="1" id="KW-1133">Transmembrane helix</keyword>
<keyword evidence="1" id="KW-0472">Membrane</keyword>
<evidence type="ECO:0000256" key="1">
    <source>
        <dbReference type="SAM" id="Phobius"/>
    </source>
</evidence>
<feature type="transmembrane region" description="Helical" evidence="1">
    <location>
        <begin position="6"/>
        <end position="24"/>
    </location>
</feature>
<dbReference type="Proteomes" id="UP000190140">
    <property type="component" value="Unassembled WGS sequence"/>
</dbReference>
<comment type="caution">
    <text evidence="2">The sequence shown here is derived from an EMBL/GenBank/DDBJ whole genome shotgun (WGS) entry which is preliminary data.</text>
</comment>
<evidence type="ECO:0008006" key="4">
    <source>
        <dbReference type="Google" id="ProtNLM"/>
    </source>
</evidence>
<evidence type="ECO:0000313" key="3">
    <source>
        <dbReference type="Proteomes" id="UP000190140"/>
    </source>
</evidence>
<keyword evidence="3" id="KW-1185">Reference proteome</keyword>
<protein>
    <recommendedName>
        <fullName evidence="4">PQ loop repeat protein</fullName>
    </recommendedName>
</protein>
<feature type="transmembrane region" description="Helical" evidence="1">
    <location>
        <begin position="55"/>
        <end position="76"/>
    </location>
</feature>
<keyword evidence="1" id="KW-0812">Transmembrane</keyword>
<reference evidence="2 3" key="1">
    <citation type="submission" date="2017-03" db="EMBL/GenBank/DDBJ databases">
        <title>Genome sequence of Clostridium thermoalcaliphilum DSM 7309.</title>
        <authorList>
            <person name="Poehlein A."/>
            <person name="Daniel R."/>
        </authorList>
    </citation>
    <scope>NUCLEOTIDE SEQUENCE [LARGE SCALE GENOMIC DNA]</scope>
    <source>
        <strain evidence="2 3">DSM 7309</strain>
    </source>
</reference>
<dbReference type="RefSeq" id="WP_143715428.1">
    <property type="nucleotide sequence ID" value="NZ_MZGW01000003.1"/>
</dbReference>
<dbReference type="EMBL" id="MZGW01000003">
    <property type="protein sequence ID" value="OPJ55956.1"/>
    <property type="molecule type" value="Genomic_DNA"/>
</dbReference>
<dbReference type="AlphaFoldDB" id="A0A1V4I7L2"/>
<dbReference type="OrthoDB" id="2200068at2"/>
<name>A0A1V4I7L2_9FIRM</name>
<gene>
    <name evidence="2" type="ORF">CLOTH_11340</name>
</gene>
<accession>A0A1V4I7L2</accession>
<evidence type="ECO:0000313" key="2">
    <source>
        <dbReference type="EMBL" id="OPJ55956.1"/>
    </source>
</evidence>
<organism evidence="2 3">
    <name type="scientific">Alkalithermobacter paradoxus</name>
    <dbReference type="NCBI Taxonomy" id="29349"/>
    <lineage>
        <taxon>Bacteria</taxon>
        <taxon>Bacillati</taxon>
        <taxon>Bacillota</taxon>
        <taxon>Clostridia</taxon>
        <taxon>Peptostreptococcales</taxon>
        <taxon>Tepidibacteraceae</taxon>
        <taxon>Alkalithermobacter</taxon>
    </lineage>
</organism>
<proteinExistence type="predicted"/>
<feature type="transmembrane region" description="Helical" evidence="1">
    <location>
        <begin position="31"/>
        <end position="49"/>
    </location>
</feature>